<protein>
    <submittedName>
        <fullName evidence="1">Uncharacterized protein</fullName>
    </submittedName>
</protein>
<organism evidence="1">
    <name type="scientific">Opuntia streptacantha</name>
    <name type="common">Prickly pear cactus</name>
    <name type="synonym">Opuntia cardona</name>
    <dbReference type="NCBI Taxonomy" id="393608"/>
    <lineage>
        <taxon>Eukaryota</taxon>
        <taxon>Viridiplantae</taxon>
        <taxon>Streptophyta</taxon>
        <taxon>Embryophyta</taxon>
        <taxon>Tracheophyta</taxon>
        <taxon>Spermatophyta</taxon>
        <taxon>Magnoliopsida</taxon>
        <taxon>eudicotyledons</taxon>
        <taxon>Gunneridae</taxon>
        <taxon>Pentapetalae</taxon>
        <taxon>Caryophyllales</taxon>
        <taxon>Cactineae</taxon>
        <taxon>Cactaceae</taxon>
        <taxon>Opuntioideae</taxon>
        <taxon>Opuntia</taxon>
    </lineage>
</organism>
<proteinExistence type="predicted"/>
<evidence type="ECO:0000313" key="1">
    <source>
        <dbReference type="EMBL" id="MBA4673242.1"/>
    </source>
</evidence>
<reference evidence="1" key="1">
    <citation type="journal article" date="2013" name="J. Plant Res.">
        <title>Effect of fungi and light on seed germination of three Opuntia species from semiarid lands of central Mexico.</title>
        <authorList>
            <person name="Delgado-Sanchez P."/>
            <person name="Jimenez-Bremont J.F."/>
            <person name="Guerrero-Gonzalez Mde L."/>
            <person name="Flores J."/>
        </authorList>
    </citation>
    <scope>NUCLEOTIDE SEQUENCE</scope>
    <source>
        <tissue evidence="1">Cladode</tissue>
    </source>
</reference>
<reference evidence="1" key="2">
    <citation type="submission" date="2020-07" db="EMBL/GenBank/DDBJ databases">
        <authorList>
            <person name="Vera ALvarez R."/>
            <person name="Arias-Moreno D.M."/>
            <person name="Jimenez-Jacinto V."/>
            <person name="Jimenez-Bremont J.F."/>
            <person name="Swaminathan K."/>
            <person name="Moose S.P."/>
            <person name="Guerrero-Gonzalez M.L."/>
            <person name="Marino-Ramirez L."/>
            <person name="Landsman D."/>
            <person name="Rodriguez-Kessler M."/>
            <person name="Delgado-Sanchez P."/>
        </authorList>
    </citation>
    <scope>NUCLEOTIDE SEQUENCE</scope>
    <source>
        <tissue evidence="1">Cladode</tissue>
    </source>
</reference>
<sequence length="111" mass="12685">MLSHLARKLFVYQPDQPDYRWDMLADGKWICLLVSSRHNRKAILNGRERSPVGWICLLIHCTTWSCFSRRFNSMGVRGLNLRWWSLDLGPLNAIPCPVNASLSATTILGSL</sequence>
<dbReference type="EMBL" id="GISG01258240">
    <property type="protein sequence ID" value="MBA4673242.1"/>
    <property type="molecule type" value="Transcribed_RNA"/>
</dbReference>
<dbReference type="AlphaFoldDB" id="A0A7C9ENY6"/>
<accession>A0A7C9ENY6</accession>
<name>A0A7C9ENY6_OPUST</name>